<evidence type="ECO:0000313" key="19">
    <source>
        <dbReference type="EMBL" id="CAA9213112.1"/>
    </source>
</evidence>
<proteinExistence type="inferred from homology"/>
<evidence type="ECO:0000256" key="14">
    <source>
        <dbReference type="ARBA" id="ARBA00023288"/>
    </source>
</evidence>
<dbReference type="Gene3D" id="3.10.560.10">
    <property type="entry name" value="Outer membrane lipoprotein wza domain like"/>
    <property type="match status" value="1"/>
</dbReference>
<evidence type="ECO:0000256" key="4">
    <source>
        <dbReference type="ARBA" id="ARBA00022452"/>
    </source>
</evidence>
<dbReference type="AlphaFoldDB" id="A0A6J4H5K3"/>
<dbReference type="GO" id="GO:0015159">
    <property type="term" value="F:polysaccharide transmembrane transporter activity"/>
    <property type="evidence" value="ECO:0007669"/>
    <property type="project" value="InterPro"/>
</dbReference>
<keyword evidence="3" id="KW-0813">Transport</keyword>
<evidence type="ECO:0000256" key="7">
    <source>
        <dbReference type="ARBA" id="ARBA00022729"/>
    </source>
</evidence>
<evidence type="ECO:0000256" key="6">
    <source>
        <dbReference type="ARBA" id="ARBA00022692"/>
    </source>
</evidence>
<evidence type="ECO:0000256" key="10">
    <source>
        <dbReference type="ARBA" id="ARBA00023114"/>
    </source>
</evidence>
<dbReference type="Pfam" id="PF22461">
    <property type="entry name" value="SLBB_2"/>
    <property type="match status" value="1"/>
</dbReference>
<comment type="similarity">
    <text evidence="2">Belongs to the BexD/CtrA/VexA family.</text>
</comment>
<keyword evidence="4" id="KW-1134">Transmembrane beta strand</keyword>
<feature type="domain" description="Polysaccharide export protein N-terminal" evidence="17">
    <location>
        <begin position="72"/>
        <end position="144"/>
    </location>
</feature>
<dbReference type="GO" id="GO:0009279">
    <property type="term" value="C:cell outer membrane"/>
    <property type="evidence" value="ECO:0007669"/>
    <property type="project" value="UniProtKB-SubCell"/>
</dbReference>
<dbReference type="GO" id="GO:0006811">
    <property type="term" value="P:monoatomic ion transport"/>
    <property type="evidence" value="ECO:0007669"/>
    <property type="project" value="UniProtKB-KW"/>
</dbReference>
<dbReference type="GO" id="GO:0046930">
    <property type="term" value="C:pore complex"/>
    <property type="evidence" value="ECO:0007669"/>
    <property type="project" value="UniProtKB-KW"/>
</dbReference>
<keyword evidence="8" id="KW-0625">Polysaccharide transport</keyword>
<keyword evidence="13" id="KW-0998">Cell outer membrane</keyword>
<comment type="subcellular location">
    <subcellularLocation>
        <location evidence="1">Cell outer membrane</location>
        <topology evidence="1">Multi-pass membrane protein</topology>
    </subcellularLocation>
</comment>
<evidence type="ECO:0000256" key="12">
    <source>
        <dbReference type="ARBA" id="ARBA00023139"/>
    </source>
</evidence>
<dbReference type="PANTHER" id="PTHR33619">
    <property type="entry name" value="POLYSACCHARIDE EXPORT PROTEIN GFCE-RELATED"/>
    <property type="match status" value="1"/>
</dbReference>
<evidence type="ECO:0000256" key="16">
    <source>
        <dbReference type="SAM" id="SignalP"/>
    </source>
</evidence>
<evidence type="ECO:0000256" key="13">
    <source>
        <dbReference type="ARBA" id="ARBA00023237"/>
    </source>
</evidence>
<reference evidence="19" key="1">
    <citation type="submission" date="2020-02" db="EMBL/GenBank/DDBJ databases">
        <authorList>
            <person name="Meier V. D."/>
        </authorList>
    </citation>
    <scope>NUCLEOTIDE SEQUENCE</scope>
    <source>
        <strain evidence="19">AVDCRST_MAG42</strain>
    </source>
</reference>
<dbReference type="Pfam" id="PF02563">
    <property type="entry name" value="Poly_export"/>
    <property type="match status" value="1"/>
</dbReference>
<keyword evidence="5" id="KW-0762">Sugar transport</keyword>
<evidence type="ECO:0000256" key="8">
    <source>
        <dbReference type="ARBA" id="ARBA00023047"/>
    </source>
</evidence>
<dbReference type="EMBL" id="CADCTA010000009">
    <property type="protein sequence ID" value="CAA9213112.1"/>
    <property type="molecule type" value="Genomic_DNA"/>
</dbReference>
<dbReference type="Gene3D" id="3.30.1950.10">
    <property type="entry name" value="wza like domain"/>
    <property type="match status" value="1"/>
</dbReference>
<dbReference type="InterPro" id="IPR003715">
    <property type="entry name" value="Poly_export_N"/>
</dbReference>
<evidence type="ECO:0000259" key="17">
    <source>
        <dbReference type="Pfam" id="PF02563"/>
    </source>
</evidence>
<keyword evidence="9" id="KW-0406">Ion transport</keyword>
<dbReference type="PANTHER" id="PTHR33619:SF3">
    <property type="entry name" value="POLYSACCHARIDE EXPORT PROTEIN GFCE-RELATED"/>
    <property type="match status" value="1"/>
</dbReference>
<keyword evidence="11" id="KW-0472">Membrane</keyword>
<sequence>MKIRAYTLFLAASFAASSAFGQSAQMAPALQGNSNTAPMTIPQPDAQRALPPDLPTTSAVMRTNSMTVLDDKKRLGPNDYVSFRVVEDRDNESQRIRVNDNGELEVPYAGLVPAAGRTCKQIAYSVKAALEKEYYYNATVIIAVDRISERSRGRVYVIGSVRGPGPQEIPPDETYTVSKAIIRAGGFGDFANKRKVKLTRKNGEALEVDLKRIIEQGRSDEDVVLQPDDQVFVPQRLINM</sequence>
<evidence type="ECO:0000256" key="2">
    <source>
        <dbReference type="ARBA" id="ARBA00009450"/>
    </source>
</evidence>
<evidence type="ECO:0000256" key="15">
    <source>
        <dbReference type="SAM" id="MobiDB-lite"/>
    </source>
</evidence>
<gene>
    <name evidence="19" type="ORF">AVDCRST_MAG42-205</name>
</gene>
<evidence type="ECO:0000256" key="1">
    <source>
        <dbReference type="ARBA" id="ARBA00004571"/>
    </source>
</evidence>
<keyword evidence="7 16" id="KW-0732">Signal</keyword>
<evidence type="ECO:0000256" key="5">
    <source>
        <dbReference type="ARBA" id="ARBA00022597"/>
    </source>
</evidence>
<keyword evidence="10" id="KW-0626">Porin</keyword>
<evidence type="ECO:0000256" key="11">
    <source>
        <dbReference type="ARBA" id="ARBA00023136"/>
    </source>
</evidence>
<feature type="region of interest" description="Disordered" evidence="15">
    <location>
        <begin position="31"/>
        <end position="50"/>
    </location>
</feature>
<accession>A0A6J4H5K3</accession>
<name>A0A6J4H5K3_9BACT</name>
<evidence type="ECO:0000256" key="3">
    <source>
        <dbReference type="ARBA" id="ARBA00022448"/>
    </source>
</evidence>
<evidence type="ECO:0000256" key="9">
    <source>
        <dbReference type="ARBA" id="ARBA00023065"/>
    </source>
</evidence>
<evidence type="ECO:0000259" key="18">
    <source>
        <dbReference type="Pfam" id="PF22461"/>
    </source>
</evidence>
<feature type="chain" id="PRO_5027093713" evidence="16">
    <location>
        <begin position="22"/>
        <end position="240"/>
    </location>
</feature>
<keyword evidence="14" id="KW-0449">Lipoprotein</keyword>
<keyword evidence="6" id="KW-0812">Transmembrane</keyword>
<feature type="signal peptide" evidence="16">
    <location>
        <begin position="1"/>
        <end position="21"/>
    </location>
</feature>
<dbReference type="InterPro" id="IPR049712">
    <property type="entry name" value="Poly_export"/>
</dbReference>
<protein>
    <submittedName>
        <fullName evidence="19">Uncharacterized protein</fullName>
    </submittedName>
</protein>
<dbReference type="GO" id="GO:0015288">
    <property type="term" value="F:porin activity"/>
    <property type="evidence" value="ECO:0007669"/>
    <property type="project" value="UniProtKB-KW"/>
</dbReference>
<organism evidence="19">
    <name type="scientific">uncultured Chthoniobacterales bacterium</name>
    <dbReference type="NCBI Taxonomy" id="1836801"/>
    <lineage>
        <taxon>Bacteria</taxon>
        <taxon>Pseudomonadati</taxon>
        <taxon>Verrucomicrobiota</taxon>
        <taxon>Spartobacteria</taxon>
        <taxon>Chthoniobacterales</taxon>
        <taxon>environmental samples</taxon>
    </lineage>
</organism>
<feature type="domain" description="SLBB" evidence="18">
    <location>
        <begin position="154"/>
        <end position="233"/>
    </location>
</feature>
<keyword evidence="12" id="KW-0564">Palmitate</keyword>
<dbReference type="InterPro" id="IPR054765">
    <property type="entry name" value="SLBB_dom"/>
</dbReference>